<dbReference type="PATRIC" id="fig|1294273.3.peg.523"/>
<keyword evidence="3" id="KW-0238">DNA-binding</keyword>
<dbReference type="STRING" id="1294273.roselon_00533"/>
<evidence type="ECO:0000256" key="3">
    <source>
        <dbReference type="ARBA" id="ARBA00023125"/>
    </source>
</evidence>
<dbReference type="Pfam" id="PF01420">
    <property type="entry name" value="Methylase_S"/>
    <property type="match status" value="1"/>
</dbReference>
<dbReference type="HOGENOM" id="CLU_021095_10_2_5"/>
<keyword evidence="2" id="KW-0680">Restriction system</keyword>
<dbReference type="Gene3D" id="1.10.287.1120">
    <property type="entry name" value="Bipartite methylase S protein"/>
    <property type="match status" value="1"/>
</dbReference>
<organism evidence="5 6">
    <name type="scientific">Roseicyclus elongatus DSM 19469</name>
    <dbReference type="NCBI Taxonomy" id="1294273"/>
    <lineage>
        <taxon>Bacteria</taxon>
        <taxon>Pseudomonadati</taxon>
        <taxon>Pseudomonadota</taxon>
        <taxon>Alphaproteobacteria</taxon>
        <taxon>Rhodobacterales</taxon>
        <taxon>Roseobacteraceae</taxon>
        <taxon>Roseicyclus</taxon>
    </lineage>
</organism>
<comment type="similarity">
    <text evidence="1">Belongs to the type-I restriction system S methylase family.</text>
</comment>
<proteinExistence type="inferred from homology"/>
<dbReference type="GO" id="GO:0009307">
    <property type="term" value="P:DNA restriction-modification system"/>
    <property type="evidence" value="ECO:0007669"/>
    <property type="project" value="UniProtKB-KW"/>
</dbReference>
<dbReference type="EC" id="3.1.21.3" evidence="5"/>
<dbReference type="EMBL" id="CP004372">
    <property type="protein sequence ID" value="AHM02973.1"/>
    <property type="molecule type" value="Genomic_DNA"/>
</dbReference>
<dbReference type="Proteomes" id="UP000019593">
    <property type="component" value="Chromosome"/>
</dbReference>
<keyword evidence="6" id="KW-1185">Reference proteome</keyword>
<dbReference type="Gene3D" id="3.90.220.20">
    <property type="entry name" value="DNA methylase specificity domains"/>
    <property type="match status" value="2"/>
</dbReference>
<dbReference type="CDD" id="cd17249">
    <property type="entry name" value="RMtype1_S_EcoR124I-TRD2-CR2_like"/>
    <property type="match status" value="1"/>
</dbReference>
<dbReference type="InterPro" id="IPR044946">
    <property type="entry name" value="Restrct_endonuc_typeI_TRD_sf"/>
</dbReference>
<dbReference type="PANTHER" id="PTHR30408:SF12">
    <property type="entry name" value="TYPE I RESTRICTION ENZYME MJAVIII SPECIFICITY SUBUNIT"/>
    <property type="match status" value="1"/>
</dbReference>
<dbReference type="InterPro" id="IPR000055">
    <property type="entry name" value="Restrct_endonuc_typeI_TRD"/>
</dbReference>
<protein>
    <submittedName>
        <fullName evidence="5">Type I restriction-modification system, specificity subunit S</fullName>
        <ecNumber evidence="5">3.1.21.3</ecNumber>
    </submittedName>
</protein>
<dbReference type="InterPro" id="IPR052021">
    <property type="entry name" value="Type-I_RS_S_subunit"/>
</dbReference>
<keyword evidence="5" id="KW-0378">Hydrolase</keyword>
<dbReference type="eggNOG" id="COG0732">
    <property type="taxonomic scope" value="Bacteria"/>
</dbReference>
<evidence type="ECO:0000256" key="1">
    <source>
        <dbReference type="ARBA" id="ARBA00010923"/>
    </source>
</evidence>
<evidence type="ECO:0000313" key="5">
    <source>
        <dbReference type="EMBL" id="AHM02973.1"/>
    </source>
</evidence>
<dbReference type="RefSeq" id="WP_025310869.1">
    <property type="nucleotide sequence ID" value="NZ_CP004372.1"/>
</dbReference>
<dbReference type="AlphaFoldDB" id="W8RPN3"/>
<name>W8RPN3_9RHOB</name>
<dbReference type="CDD" id="cd17260">
    <property type="entry name" value="RMtype1_S_EcoEI-TRD1-CR1_like"/>
    <property type="match status" value="1"/>
</dbReference>
<dbReference type="GO" id="GO:0003677">
    <property type="term" value="F:DNA binding"/>
    <property type="evidence" value="ECO:0007669"/>
    <property type="project" value="UniProtKB-KW"/>
</dbReference>
<reference evidence="5 6" key="1">
    <citation type="submission" date="2013-03" db="EMBL/GenBank/DDBJ databases">
        <authorList>
            <person name="Fiebig A."/>
            <person name="Goeker M."/>
            <person name="Klenk H.-P.P."/>
        </authorList>
    </citation>
    <scope>NUCLEOTIDE SEQUENCE [LARGE SCALE GENOMIC DNA]</scope>
    <source>
        <strain evidence="6">DSM 19469</strain>
    </source>
</reference>
<evidence type="ECO:0000259" key="4">
    <source>
        <dbReference type="Pfam" id="PF01420"/>
    </source>
</evidence>
<evidence type="ECO:0000313" key="6">
    <source>
        <dbReference type="Proteomes" id="UP000019593"/>
    </source>
</evidence>
<dbReference type="REBASE" id="81175">
    <property type="entry name" value="S.Rel19469ORF532P"/>
</dbReference>
<evidence type="ECO:0000256" key="2">
    <source>
        <dbReference type="ARBA" id="ARBA00022747"/>
    </source>
</evidence>
<dbReference type="OrthoDB" id="512700at2"/>
<dbReference type="GO" id="GO:0009035">
    <property type="term" value="F:type I site-specific deoxyribonuclease activity"/>
    <property type="evidence" value="ECO:0007669"/>
    <property type="project" value="UniProtKB-EC"/>
</dbReference>
<accession>W8RPN3</accession>
<sequence>MSQSHPSYTDSGVAWLGDIPSTWATARLRFLVTLNPSKSEIAEFDRDDVVSFIPMEAVGEQGELALNRVRPIAEVENGYTYFRDGDVTFAKITPCFENGKRAIMRGLVSGCGFGTTELTVLRPRAGITESDFVFWLISAPEFRLLGEASMYGAGGQKRVPDSFVRDFIAPVPPLPEQRAIAAFLDRETGKIDALVEAQRRLIALLKEKRQAVISHAVTKGLDPDVRMKESAVEWLGEIPVHWEATPLKYLVTFRSGGTPDKSNPDYWDGDVPWVSARDLKSETINDSTLQITEHAVSSGAANLVPQGSVVVLVRGMTLAHTFPVCLAGRPMAINQDLKALNSNSSISNDYLALALRGLSDVSLARVDEAGHGTKALRMDAWTSLHVPVPPEAEQVKVLEFVGIETTKLDALVSEAEKAIALLQERRSALISAAVTGKIDVHGEVPETTEAA</sequence>
<dbReference type="PANTHER" id="PTHR30408">
    <property type="entry name" value="TYPE-1 RESTRICTION ENZYME ECOKI SPECIFICITY PROTEIN"/>
    <property type="match status" value="1"/>
</dbReference>
<feature type="domain" description="Type I restriction modification DNA specificity" evidence="4">
    <location>
        <begin position="239"/>
        <end position="400"/>
    </location>
</feature>
<dbReference type="KEGG" id="red:roselon_00533"/>
<dbReference type="SUPFAM" id="SSF116734">
    <property type="entry name" value="DNA methylase specificity domain"/>
    <property type="match status" value="2"/>
</dbReference>
<gene>
    <name evidence="5" type="ORF">roselon_00533</name>
</gene>